<evidence type="ECO:0000256" key="1">
    <source>
        <dbReference type="ARBA" id="ARBA00004123"/>
    </source>
</evidence>
<organism evidence="11 12">
    <name type="scientific">Colocasia esculenta</name>
    <name type="common">Wild taro</name>
    <name type="synonym">Arum esculentum</name>
    <dbReference type="NCBI Taxonomy" id="4460"/>
    <lineage>
        <taxon>Eukaryota</taxon>
        <taxon>Viridiplantae</taxon>
        <taxon>Streptophyta</taxon>
        <taxon>Embryophyta</taxon>
        <taxon>Tracheophyta</taxon>
        <taxon>Spermatophyta</taxon>
        <taxon>Magnoliopsida</taxon>
        <taxon>Liliopsida</taxon>
        <taxon>Araceae</taxon>
        <taxon>Aroideae</taxon>
        <taxon>Colocasieae</taxon>
        <taxon>Colocasia</taxon>
    </lineage>
</organism>
<dbReference type="SUPFAM" id="SSF57667">
    <property type="entry name" value="beta-beta-alpha zinc fingers"/>
    <property type="match status" value="1"/>
</dbReference>
<evidence type="ECO:0000256" key="6">
    <source>
        <dbReference type="ARBA" id="ARBA00023163"/>
    </source>
</evidence>
<accession>A0A843XEI7</accession>
<keyword evidence="2" id="KW-0479">Metal-binding</keyword>
<keyword evidence="3 8" id="KW-0863">Zinc-finger</keyword>
<dbReference type="EMBL" id="NMUH01007830">
    <property type="protein sequence ID" value="MQM17899.1"/>
    <property type="molecule type" value="Genomic_DNA"/>
</dbReference>
<name>A0A843XEI7_COLES</name>
<evidence type="ECO:0000256" key="4">
    <source>
        <dbReference type="ARBA" id="ARBA00022833"/>
    </source>
</evidence>
<dbReference type="AlphaFoldDB" id="A0A843XEI7"/>
<dbReference type="PROSITE" id="PS00028">
    <property type="entry name" value="ZINC_FINGER_C2H2_1"/>
    <property type="match status" value="1"/>
</dbReference>
<proteinExistence type="predicted"/>
<dbReference type="InterPro" id="IPR013087">
    <property type="entry name" value="Znf_C2H2_type"/>
</dbReference>
<evidence type="ECO:0000256" key="8">
    <source>
        <dbReference type="PROSITE-ProRule" id="PRU00042"/>
    </source>
</evidence>
<dbReference type="GO" id="GO:0005634">
    <property type="term" value="C:nucleus"/>
    <property type="evidence" value="ECO:0007669"/>
    <property type="project" value="UniProtKB-SubCell"/>
</dbReference>
<feature type="region of interest" description="Disordered" evidence="9">
    <location>
        <begin position="253"/>
        <end position="287"/>
    </location>
</feature>
<evidence type="ECO:0000256" key="2">
    <source>
        <dbReference type="ARBA" id="ARBA00022723"/>
    </source>
</evidence>
<evidence type="ECO:0000313" key="12">
    <source>
        <dbReference type="Proteomes" id="UP000652761"/>
    </source>
</evidence>
<dbReference type="InterPro" id="IPR052426">
    <property type="entry name" value="Plant_dev_regulator"/>
</dbReference>
<keyword evidence="4" id="KW-0862">Zinc</keyword>
<comment type="caution">
    <text evidence="11">The sequence shown here is derived from an EMBL/GenBank/DDBJ whole genome shotgun (WGS) entry which is preliminary data.</text>
</comment>
<dbReference type="SMART" id="SM00355">
    <property type="entry name" value="ZnF_C2H2"/>
    <property type="match status" value="1"/>
</dbReference>
<keyword evidence="12" id="KW-1185">Reference proteome</keyword>
<dbReference type="PANTHER" id="PTHR45801">
    <property type="entry name" value="OS07G0101800 PROTEIN"/>
    <property type="match status" value="1"/>
</dbReference>
<evidence type="ECO:0000259" key="10">
    <source>
        <dbReference type="PROSITE" id="PS50157"/>
    </source>
</evidence>
<keyword evidence="5" id="KW-0805">Transcription regulation</keyword>
<comment type="subcellular location">
    <subcellularLocation>
        <location evidence="1">Nucleus</location>
    </subcellularLocation>
</comment>
<dbReference type="GO" id="GO:0008270">
    <property type="term" value="F:zinc ion binding"/>
    <property type="evidence" value="ECO:0007669"/>
    <property type="project" value="UniProtKB-KW"/>
</dbReference>
<dbReference type="PROSITE" id="PS50157">
    <property type="entry name" value="ZINC_FINGER_C2H2_2"/>
    <property type="match status" value="1"/>
</dbReference>
<evidence type="ECO:0000256" key="5">
    <source>
        <dbReference type="ARBA" id="ARBA00023015"/>
    </source>
</evidence>
<gene>
    <name evidence="11" type="ORF">Taro_050880</name>
</gene>
<dbReference type="OrthoDB" id="1708403at2759"/>
<evidence type="ECO:0000256" key="9">
    <source>
        <dbReference type="SAM" id="MobiDB-lite"/>
    </source>
</evidence>
<dbReference type="InterPro" id="IPR036236">
    <property type="entry name" value="Znf_C2H2_sf"/>
</dbReference>
<dbReference type="Pfam" id="PF13912">
    <property type="entry name" value="zf-C2H2_6"/>
    <property type="match status" value="1"/>
</dbReference>
<dbReference type="Proteomes" id="UP000652761">
    <property type="component" value="Unassembled WGS sequence"/>
</dbReference>
<sequence length="287" mass="31124">MWTRRKLGGGPHLPGLTGAAASVASYDDSWEEQAFAEDSAGSLGGCVWPPRSYSCSFCRREFRSAQALGGHMNVHRRDRARLKLSPVAHIEGSHHPHQQQLLHNPNPCSPMSSRYPPQVCALVYSNNSPNPCAISGFVPSRSRLSPSRVSVAASPQDNPSEHAILPPSFSATSIQENRRPCLFSNPPSLSDRLSLCILTVPELKLGNGDLKFKKVDCRDKRCGQEVEETPSNKRRRLDVTTINPLLNLGSAKGDGSALQTGVDGLSPSSSMGELDLELRLGDPPKIK</sequence>
<feature type="compositionally biased region" description="Basic and acidic residues" evidence="9">
    <location>
        <begin position="276"/>
        <end position="287"/>
    </location>
</feature>
<dbReference type="PANTHER" id="PTHR45801:SF94">
    <property type="entry name" value="ZINC FINGER PROTEIN 10"/>
    <property type="match status" value="1"/>
</dbReference>
<protein>
    <recommendedName>
        <fullName evidence="10">C2H2-type domain-containing protein</fullName>
    </recommendedName>
</protein>
<evidence type="ECO:0000256" key="3">
    <source>
        <dbReference type="ARBA" id="ARBA00022771"/>
    </source>
</evidence>
<keyword evidence="7" id="KW-0539">Nucleus</keyword>
<keyword evidence="6" id="KW-0804">Transcription</keyword>
<evidence type="ECO:0000313" key="11">
    <source>
        <dbReference type="EMBL" id="MQM17899.1"/>
    </source>
</evidence>
<evidence type="ECO:0000256" key="7">
    <source>
        <dbReference type="ARBA" id="ARBA00023242"/>
    </source>
</evidence>
<feature type="domain" description="C2H2-type" evidence="10">
    <location>
        <begin position="53"/>
        <end position="80"/>
    </location>
</feature>
<reference evidence="11" key="1">
    <citation type="submission" date="2017-07" db="EMBL/GenBank/DDBJ databases">
        <title>Taro Niue Genome Assembly and Annotation.</title>
        <authorList>
            <person name="Atibalentja N."/>
            <person name="Keating K."/>
            <person name="Fields C.J."/>
        </authorList>
    </citation>
    <scope>NUCLEOTIDE SEQUENCE</scope>
    <source>
        <strain evidence="11">Niue_2</strain>
        <tissue evidence="11">Leaf</tissue>
    </source>
</reference>